<proteinExistence type="predicted"/>
<evidence type="ECO:0000313" key="2">
    <source>
        <dbReference type="EMBL" id="WOG98341.1"/>
    </source>
</evidence>
<dbReference type="InterPro" id="IPR025886">
    <property type="entry name" value="PP2-like"/>
</dbReference>
<reference evidence="2" key="1">
    <citation type="journal article" date="2016" name="Nat. Genet.">
        <title>A high-quality carrot genome assembly provides new insights into carotenoid accumulation and asterid genome evolution.</title>
        <authorList>
            <person name="Iorizzo M."/>
            <person name="Ellison S."/>
            <person name="Senalik D."/>
            <person name="Zeng P."/>
            <person name="Satapoomin P."/>
            <person name="Huang J."/>
            <person name="Bowman M."/>
            <person name="Iovene M."/>
            <person name="Sanseverino W."/>
            <person name="Cavagnaro P."/>
            <person name="Yildiz M."/>
            <person name="Macko-Podgorni A."/>
            <person name="Moranska E."/>
            <person name="Grzebelus E."/>
            <person name="Grzebelus D."/>
            <person name="Ashrafi H."/>
            <person name="Zheng Z."/>
            <person name="Cheng S."/>
            <person name="Spooner D."/>
            <person name="Van Deynze A."/>
            <person name="Simon P."/>
        </authorList>
    </citation>
    <scope>NUCLEOTIDE SEQUENCE</scope>
    <source>
        <tissue evidence="2">Leaf</tissue>
    </source>
</reference>
<accession>A0AAF1AZH9</accession>
<dbReference type="PROSITE" id="PS50181">
    <property type="entry name" value="FBOX"/>
    <property type="match status" value="1"/>
</dbReference>
<reference evidence="2" key="2">
    <citation type="submission" date="2022-03" db="EMBL/GenBank/DDBJ databases">
        <title>Draft title - Genomic analysis of global carrot germplasm unveils the trajectory of domestication and the origin of high carotenoid orange carrot.</title>
        <authorList>
            <person name="Iorizzo M."/>
            <person name="Ellison S."/>
            <person name="Senalik D."/>
            <person name="Macko-Podgorni A."/>
            <person name="Grzebelus D."/>
            <person name="Bostan H."/>
            <person name="Rolling W."/>
            <person name="Curaba J."/>
            <person name="Simon P."/>
        </authorList>
    </citation>
    <scope>NUCLEOTIDE SEQUENCE</scope>
    <source>
        <tissue evidence="2">Leaf</tissue>
    </source>
</reference>
<dbReference type="PANTHER" id="PTHR32278">
    <property type="entry name" value="F-BOX DOMAIN-CONTAINING PROTEIN"/>
    <property type="match status" value="1"/>
</dbReference>
<protein>
    <recommendedName>
        <fullName evidence="1">F-box domain-containing protein</fullName>
    </recommendedName>
</protein>
<organism evidence="2 3">
    <name type="scientific">Daucus carota subsp. sativus</name>
    <name type="common">Carrot</name>
    <dbReference type="NCBI Taxonomy" id="79200"/>
    <lineage>
        <taxon>Eukaryota</taxon>
        <taxon>Viridiplantae</taxon>
        <taxon>Streptophyta</taxon>
        <taxon>Embryophyta</taxon>
        <taxon>Tracheophyta</taxon>
        <taxon>Spermatophyta</taxon>
        <taxon>Magnoliopsida</taxon>
        <taxon>eudicotyledons</taxon>
        <taxon>Gunneridae</taxon>
        <taxon>Pentapetalae</taxon>
        <taxon>asterids</taxon>
        <taxon>campanulids</taxon>
        <taxon>Apiales</taxon>
        <taxon>Apiaceae</taxon>
        <taxon>Apioideae</taxon>
        <taxon>Scandiceae</taxon>
        <taxon>Daucinae</taxon>
        <taxon>Daucus</taxon>
        <taxon>Daucus sect. Daucus</taxon>
    </lineage>
</organism>
<dbReference type="AlphaFoldDB" id="A0AAF1AZH9"/>
<evidence type="ECO:0000313" key="3">
    <source>
        <dbReference type="Proteomes" id="UP000077755"/>
    </source>
</evidence>
<dbReference type="InterPro" id="IPR036047">
    <property type="entry name" value="F-box-like_dom_sf"/>
</dbReference>
<name>A0AAF1AZH9_DAUCS</name>
<sequence>MNSLPEELIEEIVSRTNPRDACRNLSMVSRSFCLAAKSDYVWDRFLPSELISRRAVSDQWLFDDPWKNIASDTLHAFPTKKDLYLFLADNPLIIDDGAMYFWLDKLSGNKCFHIGPEKLCLSEPNGWEWYSYSLTRFTGTPVLNGAKIEIYGEISTSLLSPNTAYTAYFLFNFNVYYGGFGEEIPLETCVGIDGSSNCENRIIYIPFMPKYDKYAGPYLERRLEMPVLPACQYPKRRDDGLYELELGDYFNKEGDHNRKLKMSLREDRKEKRGIVLHGIEIRPKCSKKIIRDSEL</sequence>
<dbReference type="InterPro" id="IPR001810">
    <property type="entry name" value="F-box_dom"/>
</dbReference>
<evidence type="ECO:0000259" key="1">
    <source>
        <dbReference type="PROSITE" id="PS50181"/>
    </source>
</evidence>
<feature type="domain" description="F-box" evidence="1">
    <location>
        <begin position="1"/>
        <end position="45"/>
    </location>
</feature>
<dbReference type="PANTHER" id="PTHR32278:SF138">
    <property type="entry name" value="F-BOX PROTEIN PP2-B11"/>
    <property type="match status" value="1"/>
</dbReference>
<dbReference type="Gene3D" id="1.20.1280.50">
    <property type="match status" value="1"/>
</dbReference>
<dbReference type="Proteomes" id="UP000077755">
    <property type="component" value="Chromosome 4"/>
</dbReference>
<dbReference type="CDD" id="cd22162">
    <property type="entry name" value="F-box_AtSKIP3-like"/>
    <property type="match status" value="1"/>
</dbReference>
<dbReference type="Pfam" id="PF12937">
    <property type="entry name" value="F-box-like"/>
    <property type="match status" value="1"/>
</dbReference>
<dbReference type="SUPFAM" id="SSF81383">
    <property type="entry name" value="F-box domain"/>
    <property type="match status" value="1"/>
</dbReference>
<keyword evidence="3" id="KW-1185">Reference proteome</keyword>
<gene>
    <name evidence="2" type="ORF">DCAR_0417682</name>
</gene>
<dbReference type="Pfam" id="PF14299">
    <property type="entry name" value="PP2"/>
    <property type="match status" value="1"/>
</dbReference>
<dbReference type="SMART" id="SM00256">
    <property type="entry name" value="FBOX"/>
    <property type="match status" value="1"/>
</dbReference>
<dbReference type="EMBL" id="CP093346">
    <property type="protein sequence ID" value="WOG98341.1"/>
    <property type="molecule type" value="Genomic_DNA"/>
</dbReference>